<dbReference type="EMBL" id="BSYO01000022">
    <property type="protein sequence ID" value="GMH21152.1"/>
    <property type="molecule type" value="Genomic_DNA"/>
</dbReference>
<sequence>MRKQQTDTLPLEEQCDIVGCTSQSQQKSSNLVTALHITTSQRLIFARATPAPSHYKIATSSDIGTQKHRPKFKVVNSWTASEFIQLVSPAICYTQQGSNSNCNTHLYPYPLFHEENNQQPRNQSSCQTNHLHAHQQPQQEKTSMNPQQRQSPSQST</sequence>
<evidence type="ECO:0000313" key="3">
    <source>
        <dbReference type="Proteomes" id="UP001279734"/>
    </source>
</evidence>
<evidence type="ECO:0000313" key="2">
    <source>
        <dbReference type="EMBL" id="GMH21152.1"/>
    </source>
</evidence>
<name>A0AAD3T322_NEPGR</name>
<dbReference type="Proteomes" id="UP001279734">
    <property type="component" value="Unassembled WGS sequence"/>
</dbReference>
<reference evidence="2" key="1">
    <citation type="submission" date="2023-05" db="EMBL/GenBank/DDBJ databases">
        <title>Nepenthes gracilis genome sequencing.</title>
        <authorList>
            <person name="Fukushima K."/>
        </authorList>
    </citation>
    <scope>NUCLEOTIDE SEQUENCE</scope>
    <source>
        <strain evidence="2">SING2019-196</strain>
    </source>
</reference>
<dbReference type="AlphaFoldDB" id="A0AAD3T322"/>
<accession>A0AAD3T322</accession>
<feature type="region of interest" description="Disordered" evidence="1">
    <location>
        <begin position="115"/>
        <end position="156"/>
    </location>
</feature>
<keyword evidence="3" id="KW-1185">Reference proteome</keyword>
<proteinExistence type="predicted"/>
<organism evidence="2 3">
    <name type="scientific">Nepenthes gracilis</name>
    <name type="common">Slender pitcher plant</name>
    <dbReference type="NCBI Taxonomy" id="150966"/>
    <lineage>
        <taxon>Eukaryota</taxon>
        <taxon>Viridiplantae</taxon>
        <taxon>Streptophyta</taxon>
        <taxon>Embryophyta</taxon>
        <taxon>Tracheophyta</taxon>
        <taxon>Spermatophyta</taxon>
        <taxon>Magnoliopsida</taxon>
        <taxon>eudicotyledons</taxon>
        <taxon>Gunneridae</taxon>
        <taxon>Pentapetalae</taxon>
        <taxon>Caryophyllales</taxon>
        <taxon>Nepenthaceae</taxon>
        <taxon>Nepenthes</taxon>
    </lineage>
</organism>
<comment type="caution">
    <text evidence="2">The sequence shown here is derived from an EMBL/GenBank/DDBJ whole genome shotgun (WGS) entry which is preliminary data.</text>
</comment>
<gene>
    <name evidence="2" type="ORF">Nepgr_022994</name>
</gene>
<protein>
    <submittedName>
        <fullName evidence="2">Uncharacterized protein</fullName>
    </submittedName>
</protein>
<evidence type="ECO:0000256" key="1">
    <source>
        <dbReference type="SAM" id="MobiDB-lite"/>
    </source>
</evidence>
<feature type="compositionally biased region" description="Polar residues" evidence="1">
    <location>
        <begin position="117"/>
        <end position="156"/>
    </location>
</feature>